<dbReference type="InterPro" id="IPR032675">
    <property type="entry name" value="LRR_dom_sf"/>
</dbReference>
<reference evidence="1 2" key="1">
    <citation type="submission" date="2012-08" db="EMBL/GenBank/DDBJ databases">
        <title>Whole genome shotgun sequence of Kineosphaera limosa NBRC 100340.</title>
        <authorList>
            <person name="Yoshida I."/>
            <person name="Isaki S."/>
            <person name="Hosoyama A."/>
            <person name="Tsuchikane K."/>
            <person name="Katsumata H."/>
            <person name="Ando Y."/>
            <person name="Ohji S."/>
            <person name="Hamada M."/>
            <person name="Tamura T."/>
            <person name="Yamazoe A."/>
            <person name="Yamazaki S."/>
            <person name="Fujita N."/>
        </authorList>
    </citation>
    <scope>NUCLEOTIDE SEQUENCE [LARGE SCALE GENOMIC DNA]</scope>
    <source>
        <strain evidence="1 2">NBRC 100340</strain>
    </source>
</reference>
<dbReference type="EMBL" id="BAHD01000016">
    <property type="protein sequence ID" value="GAB95151.1"/>
    <property type="molecule type" value="Genomic_DNA"/>
</dbReference>
<dbReference type="AlphaFoldDB" id="K6WMW3"/>
<dbReference type="Proteomes" id="UP000008366">
    <property type="component" value="Unassembled WGS sequence"/>
</dbReference>
<keyword evidence="2" id="KW-1185">Reference proteome</keyword>
<sequence>MDRNPSAVHVLDSDPPLTDLDFLLPWAERIESLTVTDFSIRDIRALAEFHRLRSLNLWPARVRGQVVSLDMWPVLEELACPGYVSVRLTKGHPIESLLIEAPQEKQLRSLRGLPRLRNLRLSRISGLPRRLSGTALESLDLAAMTWPGVGARLEGLSELQSLALTGIRGLTDLRPFEGASSVSKLVIEDCPELTSLDGPGIAENAKVHVIGVVPLRARGRQNRA</sequence>
<evidence type="ECO:0000313" key="2">
    <source>
        <dbReference type="Proteomes" id="UP000008366"/>
    </source>
</evidence>
<comment type="caution">
    <text evidence="1">The sequence shown here is derived from an EMBL/GenBank/DDBJ whole genome shotgun (WGS) entry which is preliminary data.</text>
</comment>
<accession>K6WMW3</accession>
<gene>
    <name evidence="1" type="ORF">KILIM_016_00920</name>
</gene>
<evidence type="ECO:0000313" key="1">
    <source>
        <dbReference type="EMBL" id="GAB95151.1"/>
    </source>
</evidence>
<organism evidence="1 2">
    <name type="scientific">Kineosphaera limosa NBRC 100340</name>
    <dbReference type="NCBI Taxonomy" id="1184609"/>
    <lineage>
        <taxon>Bacteria</taxon>
        <taxon>Bacillati</taxon>
        <taxon>Actinomycetota</taxon>
        <taxon>Actinomycetes</taxon>
        <taxon>Micrococcales</taxon>
        <taxon>Dermatophilaceae</taxon>
        <taxon>Kineosphaera</taxon>
    </lineage>
</organism>
<name>K6WMW3_9MICO</name>
<protein>
    <recommendedName>
        <fullName evidence="3">Leucine-rich repeat domain-containing protein</fullName>
    </recommendedName>
</protein>
<dbReference type="SUPFAM" id="SSF52058">
    <property type="entry name" value="L domain-like"/>
    <property type="match status" value="1"/>
</dbReference>
<evidence type="ECO:0008006" key="3">
    <source>
        <dbReference type="Google" id="ProtNLM"/>
    </source>
</evidence>
<dbReference type="Gene3D" id="3.80.10.10">
    <property type="entry name" value="Ribonuclease Inhibitor"/>
    <property type="match status" value="1"/>
</dbReference>
<proteinExistence type="predicted"/>